<comment type="caution">
    <text evidence="4">The sequence shown here is derived from an EMBL/GenBank/DDBJ whole genome shotgun (WGS) entry which is preliminary data.</text>
</comment>
<dbReference type="RefSeq" id="WP_005723649.1">
    <property type="nucleotide sequence ID" value="NZ_JAGSXU010000004.1"/>
</dbReference>
<reference evidence="4 5" key="1">
    <citation type="submission" date="2016-10" db="EMBL/GenBank/DDBJ databases">
        <title>WGS of isloates from the oral cavity of healthy individuals.</title>
        <authorList>
            <person name="Sharma S."/>
            <person name="Pal V.K."/>
            <person name="Patil P.B."/>
            <person name="Korpole S."/>
            <person name="Grover V."/>
        </authorList>
    </citation>
    <scope>NUCLEOTIDE SEQUENCE [LARGE SCALE GENOMIC DNA]</scope>
    <source>
        <strain evidence="4 5">DISK12</strain>
    </source>
</reference>
<proteinExistence type="predicted"/>
<protein>
    <recommendedName>
        <fullName evidence="7">Cell surface protein</fullName>
    </recommendedName>
</protein>
<dbReference type="Proteomes" id="UP000231914">
    <property type="component" value="Unassembled WGS sequence"/>
</dbReference>
<dbReference type="EMBL" id="WBOB01000011">
    <property type="protein sequence ID" value="KAB1977372.1"/>
    <property type="molecule type" value="Genomic_DNA"/>
</dbReference>
<organism evidence="4 5">
    <name type="scientific">Lactobacillus crispatus</name>
    <dbReference type="NCBI Taxonomy" id="47770"/>
    <lineage>
        <taxon>Bacteria</taxon>
        <taxon>Bacillati</taxon>
        <taxon>Bacillota</taxon>
        <taxon>Bacilli</taxon>
        <taxon>Lactobacillales</taxon>
        <taxon>Lactobacillaceae</taxon>
        <taxon>Lactobacillus</taxon>
    </lineage>
</organism>
<feature type="signal peptide" evidence="2">
    <location>
        <begin position="1"/>
        <end position="29"/>
    </location>
</feature>
<dbReference type="AlphaFoldDB" id="A0A2M9WLH0"/>
<accession>A0A2M9WLH0</accession>
<reference evidence="3 6" key="2">
    <citation type="submission" date="2019-09" db="EMBL/GenBank/DDBJ databases">
        <title>Investigation of probiotic properties of different lactic acid bacteria.</title>
        <authorList>
            <person name="Jaomanjaka F."/>
            <person name="Blanc P."/>
        </authorList>
    </citation>
    <scope>NUCLEOTIDE SEQUENCE [LARGE SCALE GENOMIC DNA]</scope>
    <source>
        <strain evidence="3 6">BIO6272</strain>
    </source>
</reference>
<feature type="compositionally biased region" description="Basic residues" evidence="1">
    <location>
        <begin position="85"/>
        <end position="100"/>
    </location>
</feature>
<keyword evidence="2" id="KW-0732">Signal</keyword>
<evidence type="ECO:0000313" key="3">
    <source>
        <dbReference type="EMBL" id="KAB1977372.1"/>
    </source>
</evidence>
<evidence type="ECO:0000256" key="2">
    <source>
        <dbReference type="SAM" id="SignalP"/>
    </source>
</evidence>
<evidence type="ECO:0000313" key="4">
    <source>
        <dbReference type="EMBL" id="PJZ15941.1"/>
    </source>
</evidence>
<dbReference type="EMBL" id="MKXG01000207">
    <property type="protein sequence ID" value="PJZ15941.1"/>
    <property type="molecule type" value="Genomic_DNA"/>
</dbReference>
<gene>
    <name evidence="4" type="ORF">BHU41_00980</name>
    <name evidence="3" type="ORF">F8251_03570</name>
</gene>
<feature type="region of interest" description="Disordered" evidence="1">
    <location>
        <begin position="57"/>
        <end position="100"/>
    </location>
</feature>
<name>A0A2M9WLH0_9LACO</name>
<evidence type="ECO:0000313" key="6">
    <source>
        <dbReference type="Proteomes" id="UP000430323"/>
    </source>
</evidence>
<evidence type="ECO:0008006" key="7">
    <source>
        <dbReference type="Google" id="ProtNLM"/>
    </source>
</evidence>
<feature type="chain" id="PRO_5036044568" description="Cell surface protein" evidence="2">
    <location>
        <begin position="30"/>
        <end position="100"/>
    </location>
</feature>
<dbReference type="Proteomes" id="UP000430323">
    <property type="component" value="Unassembled WGS sequence"/>
</dbReference>
<evidence type="ECO:0000313" key="5">
    <source>
        <dbReference type="Proteomes" id="UP000231914"/>
    </source>
</evidence>
<evidence type="ECO:0000256" key="1">
    <source>
        <dbReference type="SAM" id="MobiDB-lite"/>
    </source>
</evidence>
<sequence length="100" mass="10804">MKHKKILGLAFVATLGLELLTTTSETALADNTSTNSHQFSGTQYRVMTAVPSELPTDPIVGAPGSPNQFDHFYSPGYISGGSPSHHSHHSKKKPRKGHKH</sequence>